<dbReference type="SUPFAM" id="SSF54593">
    <property type="entry name" value="Glyoxalase/Bleomycin resistance protein/Dihydroxybiphenyl dioxygenase"/>
    <property type="match status" value="1"/>
</dbReference>
<name>A0A7K3LK32_9ACTN</name>
<gene>
    <name evidence="2" type="ORF">GYA93_03295</name>
</gene>
<comment type="caution">
    <text evidence="2">The sequence shown here is derived from an EMBL/GenBank/DDBJ whole genome shotgun (WGS) entry which is preliminary data.</text>
</comment>
<dbReference type="InterPro" id="IPR037523">
    <property type="entry name" value="VOC_core"/>
</dbReference>
<sequence length="137" mass="14916">MSPTLFVNLAVAEISRTRGFFEGLGFVFDEMFSDGSTLCMPVTPNAVVMMHRSHRFAGYSAGPVPDPAVGRETVLAISVPARSDVDRRLDAALHCGATVLRPPTDLGFLYARTFCDLDGHAWEVVWTDPRRPATSAC</sequence>
<organism evidence="2 3">
    <name type="scientific">Gordonia desulfuricans</name>
    <dbReference type="NCBI Taxonomy" id="89051"/>
    <lineage>
        <taxon>Bacteria</taxon>
        <taxon>Bacillati</taxon>
        <taxon>Actinomycetota</taxon>
        <taxon>Actinomycetes</taxon>
        <taxon>Mycobacteriales</taxon>
        <taxon>Gordoniaceae</taxon>
        <taxon>Gordonia</taxon>
    </lineage>
</organism>
<reference evidence="2 3" key="1">
    <citation type="submission" date="2020-01" db="EMBL/GenBank/DDBJ databases">
        <title>Investigation of new actinobacteria for the biodesulphurisation of diesel fuel.</title>
        <authorList>
            <person name="Athi Narayanan S.M."/>
        </authorList>
    </citation>
    <scope>NUCLEOTIDE SEQUENCE [LARGE SCALE GENOMIC DNA]</scope>
    <source>
        <strain evidence="2 3">213E</strain>
    </source>
</reference>
<dbReference type="InterPro" id="IPR004360">
    <property type="entry name" value="Glyas_Fos-R_dOase_dom"/>
</dbReference>
<dbReference type="RefSeq" id="WP_059035742.1">
    <property type="nucleotide sequence ID" value="NZ_JAADZU010000006.1"/>
</dbReference>
<evidence type="ECO:0000259" key="1">
    <source>
        <dbReference type="PROSITE" id="PS51819"/>
    </source>
</evidence>
<dbReference type="InterPro" id="IPR029068">
    <property type="entry name" value="Glyas_Bleomycin-R_OHBP_Dase"/>
</dbReference>
<dbReference type="Pfam" id="PF00903">
    <property type="entry name" value="Glyoxalase"/>
    <property type="match status" value="1"/>
</dbReference>
<dbReference type="EMBL" id="JAADZU010000006">
    <property type="protein sequence ID" value="NDK88612.1"/>
    <property type="molecule type" value="Genomic_DNA"/>
</dbReference>
<dbReference type="AlphaFoldDB" id="A0A7K3LK32"/>
<feature type="domain" description="VOC" evidence="1">
    <location>
        <begin position="3"/>
        <end position="127"/>
    </location>
</feature>
<keyword evidence="3" id="KW-1185">Reference proteome</keyword>
<dbReference type="PROSITE" id="PS51819">
    <property type="entry name" value="VOC"/>
    <property type="match status" value="1"/>
</dbReference>
<proteinExistence type="predicted"/>
<evidence type="ECO:0000313" key="3">
    <source>
        <dbReference type="Proteomes" id="UP000466307"/>
    </source>
</evidence>
<protein>
    <submittedName>
        <fullName evidence="2">Glyoxalase</fullName>
    </submittedName>
</protein>
<dbReference type="PANTHER" id="PTHR36503:SF2">
    <property type="entry name" value="BLR2408 PROTEIN"/>
    <property type="match status" value="1"/>
</dbReference>
<accession>A0A7K3LK32</accession>
<dbReference type="Proteomes" id="UP000466307">
    <property type="component" value="Unassembled WGS sequence"/>
</dbReference>
<dbReference type="Gene3D" id="3.10.180.10">
    <property type="entry name" value="2,3-Dihydroxybiphenyl 1,2-Dioxygenase, domain 1"/>
    <property type="match status" value="1"/>
</dbReference>
<evidence type="ECO:0000313" key="2">
    <source>
        <dbReference type="EMBL" id="NDK88612.1"/>
    </source>
</evidence>
<dbReference type="PANTHER" id="PTHR36503">
    <property type="entry name" value="BLR2520 PROTEIN"/>
    <property type="match status" value="1"/>
</dbReference>